<evidence type="ECO:0000256" key="5">
    <source>
        <dbReference type="ARBA" id="ARBA00023136"/>
    </source>
</evidence>
<feature type="transmembrane region" description="Helical" evidence="6">
    <location>
        <begin position="468"/>
        <end position="487"/>
    </location>
</feature>
<dbReference type="OMA" id="MVATCVN"/>
<dbReference type="GO" id="GO:0016020">
    <property type="term" value="C:membrane"/>
    <property type="evidence" value="ECO:0007669"/>
    <property type="project" value="UniProtKB-SubCell"/>
</dbReference>
<proteinExistence type="predicted"/>
<feature type="transmembrane region" description="Helical" evidence="6">
    <location>
        <begin position="59"/>
        <end position="76"/>
    </location>
</feature>
<evidence type="ECO:0008006" key="9">
    <source>
        <dbReference type="Google" id="ProtNLM"/>
    </source>
</evidence>
<evidence type="ECO:0000313" key="8">
    <source>
        <dbReference type="Proteomes" id="UP000624244"/>
    </source>
</evidence>
<evidence type="ECO:0000256" key="4">
    <source>
        <dbReference type="ARBA" id="ARBA00022989"/>
    </source>
</evidence>
<dbReference type="Pfam" id="PF13520">
    <property type="entry name" value="AA_permease_2"/>
    <property type="match status" value="1"/>
</dbReference>
<gene>
    <name evidence="7" type="ORF">GGP41_006460</name>
</gene>
<name>A0A8H5ZTN9_COCSA</name>
<dbReference type="EMBL" id="WNKQ01000001">
    <property type="protein sequence ID" value="KAF5853693.1"/>
    <property type="molecule type" value="Genomic_DNA"/>
</dbReference>
<dbReference type="PIRSF" id="PIRSF006060">
    <property type="entry name" value="AA_transporter"/>
    <property type="match status" value="1"/>
</dbReference>
<evidence type="ECO:0000256" key="1">
    <source>
        <dbReference type="ARBA" id="ARBA00004141"/>
    </source>
</evidence>
<comment type="caution">
    <text evidence="7">The sequence shown here is derived from an EMBL/GenBank/DDBJ whole genome shotgun (WGS) entry which is preliminary data.</text>
</comment>
<evidence type="ECO:0000256" key="6">
    <source>
        <dbReference type="SAM" id="Phobius"/>
    </source>
</evidence>
<sequence length="539" mass="57730">MQTPQRRSTELSASRLEHFSTNPSNKKAMFELKGGDDDHGVGEVTNFDMQAGHAEPPKVYGFFSMMALAVSLMATWEALCSTMGSGLVSGGPVSLVYGFIVSFAGNMLTSMSLAEAAAMFPSAGGQYQFVAELSPPSIRPALSWYCGWLTVVGWHAFTASAPFGAANLTLGLISLSNPDFVSKPWQNSCIYWGITLVALAFNLWGNRILPYIQNAILAFHVGFFFIIFIVLLALKPEANSAKFVFTEFRNSTGWSSDGVAWFLGMLTSCYVMIGYDSATHMSEEIPNPARNIPKAMLLSIAINGTMGFAVLLPVLFYMGPLDAALGSGPFPIIHIFTRVTGGNIAAASAMTSTIIISASLATFGLLTATSRILWAFARDGGTPFSTALGSLGSKSQIPVTSLLVSTGIIIILGALQIASSTAFAAILSLTVVGLNLSYLMPIVLLLYRRIATPHMLQFGPFKLGKAGIVVNLLSIGFLVFTSVFLLFPTAQPVTPKNMNYASTVLGGVLILITIDYLFRSKKRYTGPTLVLQGMAVREE</sequence>
<protein>
    <recommendedName>
        <fullName evidence="9">Amino acid permease/ SLC12A domain-containing protein</fullName>
    </recommendedName>
</protein>
<feature type="transmembrane region" description="Helical" evidence="6">
    <location>
        <begin position="423"/>
        <end position="447"/>
    </location>
</feature>
<feature type="transmembrane region" description="Helical" evidence="6">
    <location>
        <begin position="354"/>
        <end position="376"/>
    </location>
</feature>
<evidence type="ECO:0000256" key="2">
    <source>
        <dbReference type="ARBA" id="ARBA00022448"/>
    </source>
</evidence>
<evidence type="ECO:0000313" key="7">
    <source>
        <dbReference type="EMBL" id="KAF5853693.1"/>
    </source>
</evidence>
<keyword evidence="3 6" id="KW-0812">Transmembrane</keyword>
<accession>A0A8H5ZTN9</accession>
<organism evidence="7 8">
    <name type="scientific">Cochliobolus sativus</name>
    <name type="common">Common root rot and spot blotch fungus</name>
    <name type="synonym">Bipolaris sorokiniana</name>
    <dbReference type="NCBI Taxonomy" id="45130"/>
    <lineage>
        <taxon>Eukaryota</taxon>
        <taxon>Fungi</taxon>
        <taxon>Dikarya</taxon>
        <taxon>Ascomycota</taxon>
        <taxon>Pezizomycotina</taxon>
        <taxon>Dothideomycetes</taxon>
        <taxon>Pleosporomycetidae</taxon>
        <taxon>Pleosporales</taxon>
        <taxon>Pleosporineae</taxon>
        <taxon>Pleosporaceae</taxon>
        <taxon>Bipolaris</taxon>
    </lineage>
</organism>
<feature type="transmembrane region" description="Helical" evidence="6">
    <location>
        <begin position="397"/>
        <end position="417"/>
    </location>
</feature>
<keyword evidence="2" id="KW-0813">Transport</keyword>
<comment type="subcellular location">
    <subcellularLocation>
        <location evidence="1">Membrane</location>
        <topology evidence="1">Multi-pass membrane protein</topology>
    </subcellularLocation>
</comment>
<feature type="transmembrane region" description="Helical" evidence="6">
    <location>
        <begin position="254"/>
        <end position="275"/>
    </location>
</feature>
<feature type="transmembrane region" description="Helical" evidence="6">
    <location>
        <begin position="96"/>
        <end position="120"/>
    </location>
</feature>
<dbReference type="PANTHER" id="PTHR45649">
    <property type="entry name" value="AMINO-ACID PERMEASE BAT1"/>
    <property type="match status" value="1"/>
</dbReference>
<dbReference type="AlphaFoldDB" id="A0A8H5ZTN9"/>
<keyword evidence="5 6" id="KW-0472">Membrane</keyword>
<dbReference type="PANTHER" id="PTHR45649:SF14">
    <property type="entry name" value="GABA PERMEASE"/>
    <property type="match status" value="1"/>
</dbReference>
<feature type="transmembrane region" description="Helical" evidence="6">
    <location>
        <begin position="296"/>
        <end position="318"/>
    </location>
</feature>
<feature type="transmembrane region" description="Helical" evidence="6">
    <location>
        <begin position="141"/>
        <end position="165"/>
    </location>
</feature>
<reference evidence="7" key="1">
    <citation type="submission" date="2019-11" db="EMBL/GenBank/DDBJ databases">
        <title>Bipolaris sorokiniana Genome sequencing.</title>
        <authorList>
            <person name="Wang H."/>
        </authorList>
    </citation>
    <scope>NUCLEOTIDE SEQUENCE</scope>
</reference>
<evidence type="ECO:0000256" key="3">
    <source>
        <dbReference type="ARBA" id="ARBA00022692"/>
    </source>
</evidence>
<keyword evidence="4 6" id="KW-1133">Transmembrane helix</keyword>
<dbReference type="InterPro" id="IPR002293">
    <property type="entry name" value="AA/rel_permease1"/>
</dbReference>
<dbReference type="GO" id="GO:0022857">
    <property type="term" value="F:transmembrane transporter activity"/>
    <property type="evidence" value="ECO:0007669"/>
    <property type="project" value="InterPro"/>
</dbReference>
<feature type="transmembrane region" description="Helical" evidence="6">
    <location>
        <begin position="499"/>
        <end position="518"/>
    </location>
</feature>
<dbReference type="Gene3D" id="1.20.1740.10">
    <property type="entry name" value="Amino acid/polyamine transporter I"/>
    <property type="match status" value="1"/>
</dbReference>
<dbReference type="Proteomes" id="UP000624244">
    <property type="component" value="Unassembled WGS sequence"/>
</dbReference>
<feature type="transmembrane region" description="Helical" evidence="6">
    <location>
        <begin position="216"/>
        <end position="234"/>
    </location>
</feature>
<feature type="transmembrane region" description="Helical" evidence="6">
    <location>
        <begin position="185"/>
        <end position="204"/>
    </location>
</feature>